<evidence type="ECO:0000313" key="2">
    <source>
        <dbReference type="Proteomes" id="UP000054166"/>
    </source>
</evidence>
<dbReference type="InParanoid" id="A0A0C3FRI5"/>
<accession>A0A0C3FRI5</accession>
<dbReference type="OrthoDB" id="3205170at2759"/>
<organism evidence="1 2">
    <name type="scientific">Piloderma croceum (strain F 1598)</name>
    <dbReference type="NCBI Taxonomy" id="765440"/>
    <lineage>
        <taxon>Eukaryota</taxon>
        <taxon>Fungi</taxon>
        <taxon>Dikarya</taxon>
        <taxon>Basidiomycota</taxon>
        <taxon>Agaricomycotina</taxon>
        <taxon>Agaricomycetes</taxon>
        <taxon>Agaricomycetidae</taxon>
        <taxon>Atheliales</taxon>
        <taxon>Atheliaceae</taxon>
        <taxon>Piloderma</taxon>
    </lineage>
</organism>
<reference evidence="2" key="2">
    <citation type="submission" date="2015-01" db="EMBL/GenBank/DDBJ databases">
        <title>Evolutionary Origins and Diversification of the Mycorrhizal Mutualists.</title>
        <authorList>
            <consortium name="DOE Joint Genome Institute"/>
            <consortium name="Mycorrhizal Genomics Consortium"/>
            <person name="Kohler A."/>
            <person name="Kuo A."/>
            <person name="Nagy L.G."/>
            <person name="Floudas D."/>
            <person name="Copeland A."/>
            <person name="Barry K.W."/>
            <person name="Cichocki N."/>
            <person name="Veneault-Fourrey C."/>
            <person name="LaButti K."/>
            <person name="Lindquist E.A."/>
            <person name="Lipzen A."/>
            <person name="Lundell T."/>
            <person name="Morin E."/>
            <person name="Murat C."/>
            <person name="Riley R."/>
            <person name="Ohm R."/>
            <person name="Sun H."/>
            <person name="Tunlid A."/>
            <person name="Henrissat B."/>
            <person name="Grigoriev I.V."/>
            <person name="Hibbett D.S."/>
            <person name="Martin F."/>
        </authorList>
    </citation>
    <scope>NUCLEOTIDE SEQUENCE [LARGE SCALE GENOMIC DNA]</scope>
    <source>
        <strain evidence="2">F 1598</strain>
    </source>
</reference>
<protein>
    <submittedName>
        <fullName evidence="1">Uncharacterized protein</fullName>
    </submittedName>
</protein>
<keyword evidence="2" id="KW-1185">Reference proteome</keyword>
<evidence type="ECO:0000313" key="1">
    <source>
        <dbReference type="EMBL" id="KIM81721.1"/>
    </source>
</evidence>
<gene>
    <name evidence="1" type="ORF">PILCRDRAFT_821077</name>
</gene>
<name>A0A0C3FRI5_PILCF</name>
<sequence length="114" mass="13008">MQLRNQKDTVELTVEELKREVYPDNLDMPYSWPAAPGEPVWVKVDGKWKKGVVLQDEGHAWTDRGLGRHFLVGWGGRKRNLYSDIFCPWSGAMKPDTPSIHRCLTSAGYDVLHA</sequence>
<proteinExistence type="predicted"/>
<dbReference type="HOGENOM" id="CLU_141153_0_0_1"/>
<dbReference type="EMBL" id="KN832997">
    <property type="protein sequence ID" value="KIM81721.1"/>
    <property type="molecule type" value="Genomic_DNA"/>
</dbReference>
<dbReference type="Proteomes" id="UP000054166">
    <property type="component" value="Unassembled WGS sequence"/>
</dbReference>
<reference evidence="1 2" key="1">
    <citation type="submission" date="2014-04" db="EMBL/GenBank/DDBJ databases">
        <authorList>
            <consortium name="DOE Joint Genome Institute"/>
            <person name="Kuo A."/>
            <person name="Tarkka M."/>
            <person name="Buscot F."/>
            <person name="Kohler A."/>
            <person name="Nagy L.G."/>
            <person name="Floudas D."/>
            <person name="Copeland A."/>
            <person name="Barry K.W."/>
            <person name="Cichocki N."/>
            <person name="Veneault-Fourrey C."/>
            <person name="LaButti K."/>
            <person name="Lindquist E.A."/>
            <person name="Lipzen A."/>
            <person name="Lundell T."/>
            <person name="Morin E."/>
            <person name="Murat C."/>
            <person name="Sun H."/>
            <person name="Tunlid A."/>
            <person name="Henrissat B."/>
            <person name="Grigoriev I.V."/>
            <person name="Hibbett D.S."/>
            <person name="Martin F."/>
            <person name="Nordberg H.P."/>
            <person name="Cantor M.N."/>
            <person name="Hua S.X."/>
        </authorList>
    </citation>
    <scope>NUCLEOTIDE SEQUENCE [LARGE SCALE GENOMIC DNA]</scope>
    <source>
        <strain evidence="1 2">F 1598</strain>
    </source>
</reference>
<dbReference type="AlphaFoldDB" id="A0A0C3FRI5"/>